<comment type="caution">
    <text evidence="9">The sequence shown here is derived from an EMBL/GenBank/DDBJ whole genome shotgun (WGS) entry which is preliminary data.</text>
</comment>
<feature type="active site" description="Charge relay system" evidence="6">
    <location>
        <position position="290"/>
    </location>
</feature>
<feature type="domain" description="LD-carboxypeptidase N-terminal" evidence="7">
    <location>
        <begin position="20"/>
        <end position="143"/>
    </location>
</feature>
<dbReference type="Proteomes" id="UP000235703">
    <property type="component" value="Unassembled WGS sequence"/>
</dbReference>
<evidence type="ECO:0000256" key="1">
    <source>
        <dbReference type="ARBA" id="ARBA00010233"/>
    </source>
</evidence>
<dbReference type="InterPro" id="IPR040449">
    <property type="entry name" value="Peptidase_S66_N"/>
</dbReference>
<feature type="domain" description="LD-carboxypeptidase C-terminal" evidence="8">
    <location>
        <begin position="192"/>
        <end position="305"/>
    </location>
</feature>
<keyword evidence="3" id="KW-0645">Protease</keyword>
<dbReference type="InterPro" id="IPR029062">
    <property type="entry name" value="Class_I_gatase-like"/>
</dbReference>
<evidence type="ECO:0000259" key="8">
    <source>
        <dbReference type="Pfam" id="PF17676"/>
    </source>
</evidence>
<dbReference type="GO" id="GO:0004180">
    <property type="term" value="F:carboxypeptidase activity"/>
    <property type="evidence" value="ECO:0007669"/>
    <property type="project" value="UniProtKB-KW"/>
</dbReference>
<name>A0A2N6PEN6_9MICO</name>
<protein>
    <submittedName>
        <fullName evidence="9">LD-carboxypeptidase</fullName>
    </submittedName>
</protein>
<gene>
    <name evidence="9" type="ORF">CJ198_12565</name>
</gene>
<sequence length="328" mass="34846">MTGPAWHTGQAPLAAGDRVWLIAPSGPAPEGTVEPAIACLEDWGLEVKAGTHLRSVDRRASYLAGSDAERSADLIEAWTDPDAAAVIALRGGFGAMRLIDGLDFDALAAAALRPDGRAKLLTGSSDLTALHQAWAHHLRIPTLFCPMVGNDVFRSSERIRTDVHRWLFSPWADQPVSLGEHAEALVPGEHFGITYGGNLSLLAAGLGSPEFAPGAPEEPGILILEDVDEEVYRLDNLLLQLKRAGWLARAGAVVLGSWENCGEKPAQRELLREYFADAGVPVVWEAELGHHPHAGSIPLGVPAQLTAGSPATDSGAVSLTIAPMERTR</sequence>
<dbReference type="PANTHER" id="PTHR30237:SF2">
    <property type="entry name" value="MUREIN TETRAPEPTIDE CARBOXYPEPTIDASE"/>
    <property type="match status" value="1"/>
</dbReference>
<proteinExistence type="inferred from homology"/>
<dbReference type="GO" id="GO:0006508">
    <property type="term" value="P:proteolysis"/>
    <property type="evidence" value="ECO:0007669"/>
    <property type="project" value="UniProtKB-KW"/>
</dbReference>
<dbReference type="PIRSF" id="PIRSF028757">
    <property type="entry name" value="LD-carboxypeptidase"/>
    <property type="match status" value="1"/>
</dbReference>
<evidence type="ECO:0000256" key="3">
    <source>
        <dbReference type="ARBA" id="ARBA00022670"/>
    </source>
</evidence>
<keyword evidence="5" id="KW-0720">Serine protease</keyword>
<evidence type="ECO:0000313" key="9">
    <source>
        <dbReference type="EMBL" id="PMB97140.1"/>
    </source>
</evidence>
<evidence type="ECO:0000259" key="7">
    <source>
        <dbReference type="Pfam" id="PF02016"/>
    </source>
</evidence>
<evidence type="ECO:0000256" key="5">
    <source>
        <dbReference type="ARBA" id="ARBA00022825"/>
    </source>
</evidence>
<dbReference type="Pfam" id="PF17676">
    <property type="entry name" value="Peptidase_S66C"/>
    <property type="match status" value="1"/>
</dbReference>
<dbReference type="GO" id="GO:0008236">
    <property type="term" value="F:serine-type peptidase activity"/>
    <property type="evidence" value="ECO:0007669"/>
    <property type="project" value="UniProtKB-KW"/>
</dbReference>
<comment type="similarity">
    <text evidence="1">Belongs to the peptidase S66 family.</text>
</comment>
<dbReference type="CDD" id="cd07025">
    <property type="entry name" value="Peptidase_S66"/>
    <property type="match status" value="1"/>
</dbReference>
<accession>A0A2N6PEN6</accession>
<dbReference type="RefSeq" id="WP_102162955.1">
    <property type="nucleotide sequence ID" value="NZ_PNFZ01000009.1"/>
</dbReference>
<dbReference type="EMBL" id="PNFZ01000009">
    <property type="protein sequence ID" value="PMB97140.1"/>
    <property type="molecule type" value="Genomic_DNA"/>
</dbReference>
<dbReference type="Gene3D" id="3.50.30.60">
    <property type="entry name" value="LD-carboxypeptidase A C-terminal domain-like"/>
    <property type="match status" value="1"/>
</dbReference>
<dbReference type="Gene3D" id="3.40.50.10740">
    <property type="entry name" value="Class I glutamine amidotransferase-like"/>
    <property type="match status" value="1"/>
</dbReference>
<dbReference type="InterPro" id="IPR003507">
    <property type="entry name" value="S66_fam"/>
</dbReference>
<dbReference type="SUPFAM" id="SSF52317">
    <property type="entry name" value="Class I glutamine amidotransferase-like"/>
    <property type="match status" value="1"/>
</dbReference>
<dbReference type="PANTHER" id="PTHR30237">
    <property type="entry name" value="MURAMOYLTETRAPEPTIDE CARBOXYPEPTIDASE"/>
    <property type="match status" value="1"/>
</dbReference>
<dbReference type="InterPro" id="IPR027461">
    <property type="entry name" value="Carboxypeptidase_A_C_sf"/>
</dbReference>
<evidence type="ECO:0000256" key="6">
    <source>
        <dbReference type="PIRSR" id="PIRSR028757-1"/>
    </source>
</evidence>
<organism evidence="9 10">
    <name type="scientific">Brevibacterium luteolum</name>
    <dbReference type="NCBI Taxonomy" id="199591"/>
    <lineage>
        <taxon>Bacteria</taxon>
        <taxon>Bacillati</taxon>
        <taxon>Actinomycetota</taxon>
        <taxon>Actinomycetes</taxon>
        <taxon>Micrococcales</taxon>
        <taxon>Brevibacteriaceae</taxon>
        <taxon>Brevibacterium</taxon>
    </lineage>
</organism>
<feature type="active site" description="Charge relay system" evidence="6">
    <location>
        <position position="225"/>
    </location>
</feature>
<keyword evidence="2 9" id="KW-0121">Carboxypeptidase</keyword>
<dbReference type="SUPFAM" id="SSF141986">
    <property type="entry name" value="LD-carboxypeptidase A C-terminal domain-like"/>
    <property type="match status" value="1"/>
</dbReference>
<dbReference type="AlphaFoldDB" id="A0A2N6PEN6"/>
<dbReference type="OrthoDB" id="9807329at2"/>
<keyword evidence="10" id="KW-1185">Reference proteome</keyword>
<reference evidence="9 10" key="1">
    <citation type="submission" date="2017-09" db="EMBL/GenBank/DDBJ databases">
        <title>Bacterial strain isolated from the female urinary microbiota.</title>
        <authorList>
            <person name="Thomas-White K."/>
            <person name="Kumar N."/>
            <person name="Forster S."/>
            <person name="Putonti C."/>
            <person name="Lawley T."/>
            <person name="Wolfe A.J."/>
        </authorList>
    </citation>
    <scope>NUCLEOTIDE SEQUENCE [LARGE SCALE GENOMIC DNA]</scope>
    <source>
        <strain evidence="9 10">UMB0680</strain>
    </source>
</reference>
<feature type="active site" description="Nucleophile" evidence="6">
    <location>
        <position position="125"/>
    </location>
</feature>
<evidence type="ECO:0000256" key="2">
    <source>
        <dbReference type="ARBA" id="ARBA00022645"/>
    </source>
</evidence>
<evidence type="ECO:0000256" key="4">
    <source>
        <dbReference type="ARBA" id="ARBA00022801"/>
    </source>
</evidence>
<dbReference type="Pfam" id="PF02016">
    <property type="entry name" value="Peptidase_S66"/>
    <property type="match status" value="1"/>
</dbReference>
<evidence type="ECO:0000313" key="10">
    <source>
        <dbReference type="Proteomes" id="UP000235703"/>
    </source>
</evidence>
<dbReference type="InterPro" id="IPR040921">
    <property type="entry name" value="Peptidase_S66C"/>
</dbReference>
<keyword evidence="4" id="KW-0378">Hydrolase</keyword>
<dbReference type="InterPro" id="IPR027478">
    <property type="entry name" value="LdcA_N"/>
</dbReference>